<name>A0ACA9SL70_9GLOM</name>
<dbReference type="EMBL" id="CAJVQC010136724">
    <property type="protein sequence ID" value="CAG8843051.1"/>
    <property type="molecule type" value="Genomic_DNA"/>
</dbReference>
<feature type="non-terminal residue" evidence="1">
    <location>
        <position position="1"/>
    </location>
</feature>
<dbReference type="Proteomes" id="UP000789920">
    <property type="component" value="Unassembled WGS sequence"/>
</dbReference>
<proteinExistence type="predicted"/>
<organism evidence="1 2">
    <name type="scientific">Racocetra persica</name>
    <dbReference type="NCBI Taxonomy" id="160502"/>
    <lineage>
        <taxon>Eukaryota</taxon>
        <taxon>Fungi</taxon>
        <taxon>Fungi incertae sedis</taxon>
        <taxon>Mucoromycota</taxon>
        <taxon>Glomeromycotina</taxon>
        <taxon>Glomeromycetes</taxon>
        <taxon>Diversisporales</taxon>
        <taxon>Gigasporaceae</taxon>
        <taxon>Racocetra</taxon>
    </lineage>
</organism>
<evidence type="ECO:0000313" key="1">
    <source>
        <dbReference type="EMBL" id="CAG8843051.1"/>
    </source>
</evidence>
<feature type="non-terminal residue" evidence="1">
    <location>
        <position position="49"/>
    </location>
</feature>
<sequence length="49" mass="5984">KITTKITNEVINTTVEKMMPEYIEQRLITKEEAKIQEEELYEKLQQYKH</sequence>
<keyword evidence="2" id="KW-1185">Reference proteome</keyword>
<evidence type="ECO:0000313" key="2">
    <source>
        <dbReference type="Proteomes" id="UP000789920"/>
    </source>
</evidence>
<gene>
    <name evidence="1" type="ORF">RPERSI_LOCUS32590</name>
</gene>
<accession>A0ACA9SL70</accession>
<protein>
    <submittedName>
        <fullName evidence="1">28428_t:CDS:1</fullName>
    </submittedName>
</protein>
<comment type="caution">
    <text evidence="1">The sequence shown here is derived from an EMBL/GenBank/DDBJ whole genome shotgun (WGS) entry which is preliminary data.</text>
</comment>
<reference evidence="1" key="1">
    <citation type="submission" date="2021-06" db="EMBL/GenBank/DDBJ databases">
        <authorList>
            <person name="Kallberg Y."/>
            <person name="Tangrot J."/>
            <person name="Rosling A."/>
        </authorList>
    </citation>
    <scope>NUCLEOTIDE SEQUENCE</scope>
    <source>
        <strain evidence="1">MA461A</strain>
    </source>
</reference>